<gene>
    <name evidence="2" type="ORF">AVEN_154049_1</name>
</gene>
<reference evidence="2 3" key="1">
    <citation type="journal article" date="2019" name="Sci. Rep.">
        <title>Orb-weaving spider Araneus ventricosus genome elucidates the spidroin gene catalogue.</title>
        <authorList>
            <person name="Kono N."/>
            <person name="Nakamura H."/>
            <person name="Ohtoshi R."/>
            <person name="Moran D.A.P."/>
            <person name="Shinohara A."/>
            <person name="Yoshida Y."/>
            <person name="Fujiwara M."/>
            <person name="Mori M."/>
            <person name="Tomita M."/>
            <person name="Arakawa K."/>
        </authorList>
    </citation>
    <scope>NUCLEOTIDE SEQUENCE [LARGE SCALE GENOMIC DNA]</scope>
</reference>
<dbReference type="AlphaFoldDB" id="A0A4Y2QUM3"/>
<sequence length="34" mass="3845">MTRMTPDLAPYLPNFRTTPAQSHLSIPVDSRHHG</sequence>
<accession>A0A4Y2QUM3</accession>
<feature type="compositionally biased region" description="Polar residues" evidence="1">
    <location>
        <begin position="15"/>
        <end position="24"/>
    </location>
</feature>
<evidence type="ECO:0000313" key="2">
    <source>
        <dbReference type="EMBL" id="GBN67057.1"/>
    </source>
</evidence>
<dbReference type="Proteomes" id="UP000499080">
    <property type="component" value="Unassembled WGS sequence"/>
</dbReference>
<protein>
    <submittedName>
        <fullName evidence="2">Uncharacterized protein</fullName>
    </submittedName>
</protein>
<evidence type="ECO:0000256" key="1">
    <source>
        <dbReference type="SAM" id="MobiDB-lite"/>
    </source>
</evidence>
<dbReference type="EMBL" id="BGPR01140689">
    <property type="protein sequence ID" value="GBN67057.1"/>
    <property type="molecule type" value="Genomic_DNA"/>
</dbReference>
<feature type="non-terminal residue" evidence="2">
    <location>
        <position position="34"/>
    </location>
</feature>
<name>A0A4Y2QUM3_ARAVE</name>
<comment type="caution">
    <text evidence="2">The sequence shown here is derived from an EMBL/GenBank/DDBJ whole genome shotgun (WGS) entry which is preliminary data.</text>
</comment>
<organism evidence="2 3">
    <name type="scientific">Araneus ventricosus</name>
    <name type="common">Orbweaver spider</name>
    <name type="synonym">Epeira ventricosa</name>
    <dbReference type="NCBI Taxonomy" id="182803"/>
    <lineage>
        <taxon>Eukaryota</taxon>
        <taxon>Metazoa</taxon>
        <taxon>Ecdysozoa</taxon>
        <taxon>Arthropoda</taxon>
        <taxon>Chelicerata</taxon>
        <taxon>Arachnida</taxon>
        <taxon>Araneae</taxon>
        <taxon>Araneomorphae</taxon>
        <taxon>Entelegynae</taxon>
        <taxon>Araneoidea</taxon>
        <taxon>Araneidae</taxon>
        <taxon>Araneus</taxon>
    </lineage>
</organism>
<feature type="region of interest" description="Disordered" evidence="1">
    <location>
        <begin position="1"/>
        <end position="34"/>
    </location>
</feature>
<keyword evidence="3" id="KW-1185">Reference proteome</keyword>
<evidence type="ECO:0000313" key="3">
    <source>
        <dbReference type="Proteomes" id="UP000499080"/>
    </source>
</evidence>
<proteinExistence type="predicted"/>